<evidence type="ECO:0000313" key="3">
    <source>
        <dbReference type="Proteomes" id="UP000316406"/>
    </source>
</evidence>
<name>A0A556C4R5_BREAU</name>
<organism evidence="2 3">
    <name type="scientific">Brevibacterium aurantiacum</name>
    <dbReference type="NCBI Taxonomy" id="273384"/>
    <lineage>
        <taxon>Bacteria</taxon>
        <taxon>Bacillati</taxon>
        <taxon>Actinomycetota</taxon>
        <taxon>Actinomycetes</taxon>
        <taxon>Micrococcales</taxon>
        <taxon>Brevibacteriaceae</taxon>
        <taxon>Brevibacterium</taxon>
    </lineage>
</organism>
<gene>
    <name evidence="2" type="ORF">FO013_20215</name>
</gene>
<evidence type="ECO:0000256" key="1">
    <source>
        <dbReference type="SAM" id="MobiDB-lite"/>
    </source>
</evidence>
<dbReference type="AlphaFoldDB" id="A0A556C4R5"/>
<dbReference type="RefSeq" id="WP_143924362.1">
    <property type="nucleotide sequence ID" value="NZ_VLTK01000017.1"/>
</dbReference>
<accession>A0A556C4R5</accession>
<sequence length="92" mass="9873">METDYSTILSPARTPNKDGYEAGGEIARGDGPTFEISDIDSSGTITAVGNTINSPAGPQTFKPHEVSLDRSWVQRSARQHSINHFGVPQDEG</sequence>
<dbReference type="EMBL" id="VLTK01000017">
    <property type="protein sequence ID" value="TSI12459.1"/>
    <property type="molecule type" value="Genomic_DNA"/>
</dbReference>
<proteinExistence type="predicted"/>
<evidence type="ECO:0000313" key="2">
    <source>
        <dbReference type="EMBL" id="TSI12459.1"/>
    </source>
</evidence>
<comment type="caution">
    <text evidence="2">The sequence shown here is derived from an EMBL/GenBank/DDBJ whole genome shotgun (WGS) entry which is preliminary data.</text>
</comment>
<reference evidence="2 3" key="1">
    <citation type="submission" date="2019-07" db="EMBL/GenBank/DDBJ databases">
        <title>Draft genome sequence of Brevibacterium aurantiacum XU54 isolated from Xinjiang China.</title>
        <authorList>
            <person name="Xu X."/>
        </authorList>
    </citation>
    <scope>NUCLEOTIDE SEQUENCE [LARGE SCALE GENOMIC DNA]</scope>
    <source>
        <strain evidence="2 3">XU54</strain>
    </source>
</reference>
<dbReference type="Proteomes" id="UP000316406">
    <property type="component" value="Unassembled WGS sequence"/>
</dbReference>
<protein>
    <submittedName>
        <fullName evidence="2">Uncharacterized protein</fullName>
    </submittedName>
</protein>
<feature type="region of interest" description="Disordered" evidence="1">
    <location>
        <begin position="1"/>
        <end position="31"/>
    </location>
</feature>
<keyword evidence="3" id="KW-1185">Reference proteome</keyword>